<dbReference type="AlphaFoldDB" id="Q1Z6U9"/>
<feature type="domain" description="Fimbrial-type adhesion" evidence="1">
    <location>
        <begin position="204"/>
        <end position="339"/>
    </location>
</feature>
<organism evidence="2 3">
    <name type="scientific">Photobacterium profundum 3TCK</name>
    <dbReference type="NCBI Taxonomy" id="314280"/>
    <lineage>
        <taxon>Bacteria</taxon>
        <taxon>Pseudomonadati</taxon>
        <taxon>Pseudomonadota</taxon>
        <taxon>Gammaproteobacteria</taxon>
        <taxon>Vibrionales</taxon>
        <taxon>Vibrionaceae</taxon>
        <taxon>Photobacterium</taxon>
    </lineage>
</organism>
<gene>
    <name evidence="2" type="ORF">P3TCK_06462</name>
</gene>
<proteinExistence type="predicted"/>
<dbReference type="Gene3D" id="2.60.40.1090">
    <property type="entry name" value="Fimbrial-type adhesion domain"/>
    <property type="match status" value="1"/>
</dbReference>
<dbReference type="Proteomes" id="UP000003789">
    <property type="component" value="Unassembled WGS sequence"/>
</dbReference>
<dbReference type="Pfam" id="PF00419">
    <property type="entry name" value="Fimbrial"/>
    <property type="match status" value="1"/>
</dbReference>
<dbReference type="OrthoDB" id="5591224at2"/>
<accession>Q1Z6U9</accession>
<dbReference type="GO" id="GO:0007155">
    <property type="term" value="P:cell adhesion"/>
    <property type="evidence" value="ECO:0007669"/>
    <property type="project" value="InterPro"/>
</dbReference>
<dbReference type="RefSeq" id="WP_006229306.1">
    <property type="nucleotide sequence ID" value="NZ_CH724134.1"/>
</dbReference>
<dbReference type="InterPro" id="IPR036937">
    <property type="entry name" value="Adhesion_dom_fimbrial_sf"/>
</dbReference>
<name>Q1Z6U9_9GAMM</name>
<evidence type="ECO:0000313" key="2">
    <source>
        <dbReference type="EMBL" id="EAS44354.1"/>
    </source>
</evidence>
<dbReference type="SUPFAM" id="SSF49401">
    <property type="entry name" value="Bacterial adhesins"/>
    <property type="match status" value="1"/>
</dbReference>
<evidence type="ECO:0000259" key="1">
    <source>
        <dbReference type="Pfam" id="PF00419"/>
    </source>
</evidence>
<sequence>MNIIKLLYVLFIFGSCNVFALKLHECGPINGTTVYNLKYEDGVDDSVNQPGGIVKNFFTFGSNADRVPRKCRCVSDDRSARDDITWYTTTYFTATSPLSKYTSANIQYFDLNESLSIASYYFIGTINKYYTVPFNDKKNTYDERCVEGWMNNPSANTGAKGKIDLRFKKTVIGATHFNGKVSSLYASLKKNVSSTTPIAETYLDITVKTPALCTIREGSNISVDLGTVASAEMNKGAVPNGYTKRDVNLTFDCNFDGSLDLTLMGKASTLTEFYASSNSEVGIAIERSGKLIKPNQSGNQVPLDSHRVGHFDAKAYPVKTISGSPMPGDYSGSVNVFVDVL</sequence>
<protein>
    <submittedName>
        <fullName evidence="2">Putative fimbrial protein</fullName>
    </submittedName>
</protein>
<reference evidence="2 3" key="1">
    <citation type="submission" date="2006-03" db="EMBL/GenBank/DDBJ databases">
        <authorList>
            <person name="Bartlett D.H."/>
            <person name="Valle G."/>
            <person name="Lauro F.M."/>
            <person name="Vezzi A."/>
            <person name="Simonato F."/>
            <person name="Eloe E."/>
            <person name="Vitulo N."/>
            <person name="Stratton T.K."/>
            <person name="D'angelo M."/>
            <person name="Ferriera S."/>
            <person name="Johnson J."/>
            <person name="Kravitz S."/>
            <person name="Beeson K."/>
            <person name="Sutton G."/>
            <person name="Rogers Y."/>
            <person name="Friedman R."/>
            <person name="Frazier M."/>
            <person name="Venter J.C."/>
        </authorList>
    </citation>
    <scope>NUCLEOTIDE SEQUENCE [LARGE SCALE GENOMIC DNA]</scope>
    <source>
        <strain evidence="2 3">3TCK</strain>
    </source>
</reference>
<dbReference type="EMBL" id="AAPH01000005">
    <property type="protein sequence ID" value="EAS44354.1"/>
    <property type="molecule type" value="Genomic_DNA"/>
</dbReference>
<evidence type="ECO:0000313" key="3">
    <source>
        <dbReference type="Proteomes" id="UP000003789"/>
    </source>
</evidence>
<dbReference type="InterPro" id="IPR000259">
    <property type="entry name" value="Adhesion_dom_fimbrial"/>
</dbReference>
<dbReference type="PROSITE" id="PS51257">
    <property type="entry name" value="PROKAR_LIPOPROTEIN"/>
    <property type="match status" value="1"/>
</dbReference>
<dbReference type="GO" id="GO:0009289">
    <property type="term" value="C:pilus"/>
    <property type="evidence" value="ECO:0007669"/>
    <property type="project" value="InterPro"/>
</dbReference>
<dbReference type="InterPro" id="IPR008966">
    <property type="entry name" value="Adhesion_dom_sf"/>
</dbReference>
<dbReference type="HOGENOM" id="CLU_813426_0_0_6"/>
<comment type="caution">
    <text evidence="2">The sequence shown here is derived from an EMBL/GenBank/DDBJ whole genome shotgun (WGS) entry which is preliminary data.</text>
</comment>